<sequence>MAAGGLFLEADAEELKNIIDRLQTQDQTMTYYGFSRDQLEQFVSLLPGRQVDRIVPVGAALDFAPHWDGFDLFAQFTRNVHLLIR</sequence>
<evidence type="ECO:0000313" key="2">
    <source>
        <dbReference type="Proteomes" id="UP001153404"/>
    </source>
</evidence>
<proteinExistence type="predicted"/>
<evidence type="ECO:0000313" key="1">
    <source>
        <dbReference type="EMBL" id="MDG0811883.1"/>
    </source>
</evidence>
<dbReference type="RefSeq" id="WP_277534760.1">
    <property type="nucleotide sequence ID" value="NZ_JAPDIA010000007.1"/>
</dbReference>
<name>A0A9X4KWN1_9BACL</name>
<protein>
    <submittedName>
        <fullName evidence="1">Uncharacterized protein</fullName>
    </submittedName>
</protein>
<gene>
    <name evidence="1" type="ORF">OMP40_22805</name>
</gene>
<comment type="caution">
    <text evidence="1">The sequence shown here is derived from an EMBL/GenBank/DDBJ whole genome shotgun (WGS) entry which is preliminary data.</text>
</comment>
<keyword evidence="2" id="KW-1185">Reference proteome</keyword>
<dbReference type="Proteomes" id="UP001153404">
    <property type="component" value="Unassembled WGS sequence"/>
</dbReference>
<accession>A0A9X4KWN1</accession>
<organism evidence="1 2">
    <name type="scientific">Cohnella rhizosphaerae</name>
    <dbReference type="NCBI Taxonomy" id="1457232"/>
    <lineage>
        <taxon>Bacteria</taxon>
        <taxon>Bacillati</taxon>
        <taxon>Bacillota</taxon>
        <taxon>Bacilli</taxon>
        <taxon>Bacillales</taxon>
        <taxon>Paenibacillaceae</taxon>
        <taxon>Cohnella</taxon>
    </lineage>
</organism>
<dbReference type="EMBL" id="JAPDIA010000007">
    <property type="protein sequence ID" value="MDG0811883.1"/>
    <property type="molecule type" value="Genomic_DNA"/>
</dbReference>
<dbReference type="AlphaFoldDB" id="A0A9X4KWN1"/>
<reference evidence="1" key="1">
    <citation type="submission" date="2022-10" db="EMBL/GenBank/DDBJ databases">
        <title>Comparative genomic analysis of Cohnella hashimotonis sp. nov., isolated from the International Space Station.</title>
        <authorList>
            <person name="Simpson A."/>
            <person name="Venkateswaran K."/>
        </authorList>
    </citation>
    <scope>NUCLEOTIDE SEQUENCE</scope>
    <source>
        <strain evidence="1">DSM 28161</strain>
    </source>
</reference>